<dbReference type="EMBL" id="SMFZ01000001">
    <property type="protein sequence ID" value="TCK26533.1"/>
    <property type="molecule type" value="Genomic_DNA"/>
</dbReference>
<dbReference type="InterPro" id="IPR035906">
    <property type="entry name" value="MetI-like_sf"/>
</dbReference>
<dbReference type="Proteomes" id="UP000295560">
    <property type="component" value="Unassembled WGS sequence"/>
</dbReference>
<feature type="transmembrane region" description="Helical" evidence="7">
    <location>
        <begin position="189"/>
        <end position="208"/>
    </location>
</feature>
<dbReference type="GO" id="GO:0005886">
    <property type="term" value="C:plasma membrane"/>
    <property type="evidence" value="ECO:0007669"/>
    <property type="project" value="UniProtKB-SubCell"/>
</dbReference>
<comment type="subcellular location">
    <subcellularLocation>
        <location evidence="1 7">Cell membrane</location>
        <topology evidence="1 7">Multi-pass membrane protein</topology>
    </subcellularLocation>
</comment>
<evidence type="ECO:0000256" key="6">
    <source>
        <dbReference type="ARBA" id="ARBA00023136"/>
    </source>
</evidence>
<comment type="similarity">
    <text evidence="7">Belongs to the binding-protein-dependent transport system permease family.</text>
</comment>
<sequence>MLIYAARRILISIPVLLVSSFIVFWLGTLSGNPLTPLILRNPPPPPQVLAAEAERLHLNEPLIPRYFSWLGGIFTGDFGPSVVATQNIGQQLGDRFWITMRLVLLAMVIALVLAVIVGVLTAVRQYSKADYTATFLGFLFLAMPAFWLAILLKQGGIEFNNAVGTQAIYTIGANSIPPPNGFFAQVGDVVGHLVLPTIALALISYASWSRFARASMLETMNSDYVRLARAKGLSRRQVMVKHALRTALIPLTTVTALDVATIVGGAVITEKVFQWKGLGDFLLVSITQFDTYAVTSWLLVSATIVIVFNLIADLLYGVLDPRIRYV</sequence>
<dbReference type="RefSeq" id="WP_132423911.1">
    <property type="nucleotide sequence ID" value="NZ_SMFZ01000001.1"/>
</dbReference>
<evidence type="ECO:0000256" key="4">
    <source>
        <dbReference type="ARBA" id="ARBA00022692"/>
    </source>
</evidence>
<name>A0A4R1HYB0_PSEEN</name>
<evidence type="ECO:0000313" key="10">
    <source>
        <dbReference type="Proteomes" id="UP000295560"/>
    </source>
</evidence>
<evidence type="ECO:0000259" key="8">
    <source>
        <dbReference type="PROSITE" id="PS50928"/>
    </source>
</evidence>
<feature type="transmembrane region" description="Helical" evidence="7">
    <location>
        <begin position="102"/>
        <end position="123"/>
    </location>
</feature>
<gene>
    <name evidence="9" type="ORF">EV378_2370</name>
</gene>
<dbReference type="Gene3D" id="1.10.3720.10">
    <property type="entry name" value="MetI-like"/>
    <property type="match status" value="1"/>
</dbReference>
<dbReference type="PROSITE" id="PS50928">
    <property type="entry name" value="ABC_TM1"/>
    <property type="match status" value="1"/>
</dbReference>
<dbReference type="AlphaFoldDB" id="A0A4R1HYB0"/>
<evidence type="ECO:0000256" key="7">
    <source>
        <dbReference type="RuleBase" id="RU363032"/>
    </source>
</evidence>
<organism evidence="9 10">
    <name type="scientific">Pseudonocardia endophytica</name>
    <dbReference type="NCBI Taxonomy" id="401976"/>
    <lineage>
        <taxon>Bacteria</taxon>
        <taxon>Bacillati</taxon>
        <taxon>Actinomycetota</taxon>
        <taxon>Actinomycetes</taxon>
        <taxon>Pseudonocardiales</taxon>
        <taxon>Pseudonocardiaceae</taxon>
        <taxon>Pseudonocardia</taxon>
    </lineage>
</organism>
<dbReference type="OrthoDB" id="147639at2"/>
<dbReference type="CDD" id="cd06261">
    <property type="entry name" value="TM_PBP2"/>
    <property type="match status" value="1"/>
</dbReference>
<feature type="transmembrane region" description="Helical" evidence="7">
    <location>
        <begin position="297"/>
        <end position="319"/>
    </location>
</feature>
<proteinExistence type="inferred from homology"/>
<dbReference type="SUPFAM" id="SSF161098">
    <property type="entry name" value="MetI-like"/>
    <property type="match status" value="1"/>
</dbReference>
<keyword evidence="3" id="KW-1003">Cell membrane</keyword>
<feature type="transmembrane region" description="Helical" evidence="7">
    <location>
        <begin position="135"/>
        <end position="152"/>
    </location>
</feature>
<evidence type="ECO:0000256" key="5">
    <source>
        <dbReference type="ARBA" id="ARBA00022989"/>
    </source>
</evidence>
<keyword evidence="4 7" id="KW-0812">Transmembrane</keyword>
<evidence type="ECO:0000256" key="2">
    <source>
        <dbReference type="ARBA" id="ARBA00022448"/>
    </source>
</evidence>
<feature type="transmembrane region" description="Helical" evidence="7">
    <location>
        <begin position="243"/>
        <end position="268"/>
    </location>
</feature>
<evidence type="ECO:0000313" key="9">
    <source>
        <dbReference type="EMBL" id="TCK26533.1"/>
    </source>
</evidence>
<protein>
    <submittedName>
        <fullName evidence="9">Peptide/nickel transport system permease protein</fullName>
    </submittedName>
</protein>
<feature type="domain" description="ABC transmembrane type-1" evidence="8">
    <location>
        <begin position="96"/>
        <end position="316"/>
    </location>
</feature>
<evidence type="ECO:0000256" key="1">
    <source>
        <dbReference type="ARBA" id="ARBA00004651"/>
    </source>
</evidence>
<keyword evidence="10" id="KW-1185">Reference proteome</keyword>
<keyword evidence="5 7" id="KW-1133">Transmembrane helix</keyword>
<reference evidence="9 10" key="1">
    <citation type="submission" date="2019-03" db="EMBL/GenBank/DDBJ databases">
        <title>Sequencing the genomes of 1000 actinobacteria strains.</title>
        <authorList>
            <person name="Klenk H.-P."/>
        </authorList>
    </citation>
    <scope>NUCLEOTIDE SEQUENCE [LARGE SCALE GENOMIC DNA]</scope>
    <source>
        <strain evidence="9 10">DSM 44969</strain>
    </source>
</reference>
<keyword evidence="2 7" id="KW-0813">Transport</keyword>
<dbReference type="PANTHER" id="PTHR43163">
    <property type="entry name" value="DIPEPTIDE TRANSPORT SYSTEM PERMEASE PROTEIN DPPB-RELATED"/>
    <property type="match status" value="1"/>
</dbReference>
<evidence type="ECO:0000256" key="3">
    <source>
        <dbReference type="ARBA" id="ARBA00022475"/>
    </source>
</evidence>
<comment type="caution">
    <text evidence="9">The sequence shown here is derived from an EMBL/GenBank/DDBJ whole genome shotgun (WGS) entry which is preliminary data.</text>
</comment>
<dbReference type="Pfam" id="PF00528">
    <property type="entry name" value="BPD_transp_1"/>
    <property type="match status" value="1"/>
</dbReference>
<accession>A0A4R1HYB0</accession>
<dbReference type="GO" id="GO:0055085">
    <property type="term" value="P:transmembrane transport"/>
    <property type="evidence" value="ECO:0007669"/>
    <property type="project" value="InterPro"/>
</dbReference>
<dbReference type="InterPro" id="IPR000515">
    <property type="entry name" value="MetI-like"/>
</dbReference>
<dbReference type="PANTHER" id="PTHR43163:SF6">
    <property type="entry name" value="DIPEPTIDE TRANSPORT SYSTEM PERMEASE PROTEIN DPPB-RELATED"/>
    <property type="match status" value="1"/>
</dbReference>
<feature type="transmembrane region" description="Helical" evidence="7">
    <location>
        <begin position="9"/>
        <end position="27"/>
    </location>
</feature>
<keyword evidence="6 7" id="KW-0472">Membrane</keyword>